<keyword evidence="1" id="KW-0195">Cyclin</keyword>
<dbReference type="Pfam" id="PF00134">
    <property type="entry name" value="Cyclin_N"/>
    <property type="match status" value="1"/>
</dbReference>
<feature type="domain" description="Cyclin N-terminal" evidence="3">
    <location>
        <begin position="7"/>
        <end position="120"/>
    </location>
</feature>
<reference evidence="4 5" key="1">
    <citation type="submission" date="2024-10" db="EMBL/GenBank/DDBJ databases">
        <authorList>
            <person name="Kim D."/>
        </authorList>
    </citation>
    <scope>NUCLEOTIDE SEQUENCE [LARGE SCALE GENOMIC DNA]</scope>
    <source>
        <strain evidence="4">BH-2024</strain>
    </source>
</reference>
<dbReference type="Gene3D" id="1.10.472.10">
    <property type="entry name" value="Cyclin-like"/>
    <property type="match status" value="2"/>
</dbReference>
<dbReference type="CDD" id="cd20534">
    <property type="entry name" value="CYCLIN_CCNM_CCNQ_rpt1"/>
    <property type="match status" value="1"/>
</dbReference>
<proteinExistence type="predicted"/>
<evidence type="ECO:0000256" key="1">
    <source>
        <dbReference type="ARBA" id="ARBA00023127"/>
    </source>
</evidence>
<dbReference type="AlphaFoldDB" id="A0ABD2IC32"/>
<evidence type="ECO:0000313" key="5">
    <source>
        <dbReference type="Proteomes" id="UP001620626"/>
    </source>
</evidence>
<name>A0ABD2IC32_9BILA</name>
<dbReference type="SUPFAM" id="SSF47954">
    <property type="entry name" value="Cyclin-like"/>
    <property type="match status" value="2"/>
</dbReference>
<comment type="caution">
    <text evidence="4">The sequence shown here is derived from an EMBL/GenBank/DDBJ whole genome shotgun (WGS) entry which is preliminary data.</text>
</comment>
<sequence length="281" mass="32174">MATSANHRPIFEFIVELGIRLQADSLTVAFASVYCHRVLRQKAFPGDQICPFTMASACVLVAGKVTNDARINTRDVMNMAYSVLHPQMAPLEIGDLSYALREGLVEMELVVLRFLRFRLNFEHPHQDLILMLRLLRDWYPNSLGRRFDDACRVSAMFLQDLYAEPQIVLDHKPRTLAVALLSMAFSSLRLTDVVEEDWATTFMPKYDGRHIARIKRKIVDRVYGNNGDREREDEDTADKTTREGEEAQTAKEKGEDEVIAAAAAKRRKTVDAERKRSAREW</sequence>
<evidence type="ECO:0000256" key="2">
    <source>
        <dbReference type="SAM" id="MobiDB-lite"/>
    </source>
</evidence>
<dbReference type="Proteomes" id="UP001620626">
    <property type="component" value="Unassembled WGS sequence"/>
</dbReference>
<organism evidence="4 5">
    <name type="scientific">Heterodera trifolii</name>
    <dbReference type="NCBI Taxonomy" id="157864"/>
    <lineage>
        <taxon>Eukaryota</taxon>
        <taxon>Metazoa</taxon>
        <taxon>Ecdysozoa</taxon>
        <taxon>Nematoda</taxon>
        <taxon>Chromadorea</taxon>
        <taxon>Rhabditida</taxon>
        <taxon>Tylenchina</taxon>
        <taxon>Tylenchomorpha</taxon>
        <taxon>Tylenchoidea</taxon>
        <taxon>Heteroderidae</taxon>
        <taxon>Heteroderinae</taxon>
        <taxon>Heterodera</taxon>
    </lineage>
</organism>
<gene>
    <name evidence="4" type="ORF">niasHT_033715</name>
</gene>
<dbReference type="InterPro" id="IPR006671">
    <property type="entry name" value="Cyclin_N"/>
</dbReference>
<protein>
    <recommendedName>
        <fullName evidence="3">Cyclin N-terminal domain-containing protein</fullName>
    </recommendedName>
</protein>
<keyword evidence="5" id="KW-1185">Reference proteome</keyword>
<feature type="region of interest" description="Disordered" evidence="2">
    <location>
        <begin position="226"/>
        <end position="258"/>
    </location>
</feature>
<dbReference type="InterPro" id="IPR043198">
    <property type="entry name" value="Cyclin/Ssn8"/>
</dbReference>
<dbReference type="PANTHER" id="PTHR10026">
    <property type="entry name" value="CYCLIN"/>
    <property type="match status" value="1"/>
</dbReference>
<dbReference type="InterPro" id="IPR036915">
    <property type="entry name" value="Cyclin-like_sf"/>
</dbReference>
<dbReference type="EMBL" id="JBICBT010001241">
    <property type="protein sequence ID" value="KAL3076813.1"/>
    <property type="molecule type" value="Genomic_DNA"/>
</dbReference>
<feature type="compositionally biased region" description="Basic and acidic residues" evidence="2">
    <location>
        <begin position="237"/>
        <end position="256"/>
    </location>
</feature>
<accession>A0ABD2IC32</accession>
<dbReference type="InterPro" id="IPR048055">
    <property type="entry name" value="Cyclin-Q_first_cyclin_box"/>
</dbReference>
<evidence type="ECO:0000313" key="4">
    <source>
        <dbReference type="EMBL" id="KAL3076813.1"/>
    </source>
</evidence>
<evidence type="ECO:0000259" key="3">
    <source>
        <dbReference type="Pfam" id="PF00134"/>
    </source>
</evidence>